<accession>A0A481YY87</accession>
<gene>
    <name evidence="2" type="ORF">LCMAC201_03360</name>
</gene>
<feature type="compositionally biased region" description="Basic residues" evidence="1">
    <location>
        <begin position="23"/>
        <end position="36"/>
    </location>
</feature>
<dbReference type="EMBL" id="MK500351">
    <property type="protein sequence ID" value="QBK87426.1"/>
    <property type="molecule type" value="Genomic_DNA"/>
</dbReference>
<reference evidence="2" key="1">
    <citation type="journal article" date="2019" name="MBio">
        <title>Virus Genomes from Deep Sea Sediments Expand the Ocean Megavirome and Support Independent Origins of Viral Gigantism.</title>
        <authorList>
            <person name="Backstrom D."/>
            <person name="Yutin N."/>
            <person name="Jorgensen S.L."/>
            <person name="Dharamshi J."/>
            <person name="Homa F."/>
            <person name="Zaremba-Niedwiedzka K."/>
            <person name="Spang A."/>
            <person name="Wolf Y.I."/>
            <person name="Koonin E.V."/>
            <person name="Ettema T.J."/>
        </authorList>
    </citation>
    <scope>NUCLEOTIDE SEQUENCE</scope>
</reference>
<organism evidence="2">
    <name type="scientific">Marseillevirus LCMAC201</name>
    <dbReference type="NCBI Taxonomy" id="2506605"/>
    <lineage>
        <taxon>Viruses</taxon>
        <taxon>Varidnaviria</taxon>
        <taxon>Bamfordvirae</taxon>
        <taxon>Nucleocytoviricota</taxon>
        <taxon>Megaviricetes</taxon>
        <taxon>Pimascovirales</taxon>
        <taxon>Pimascovirales incertae sedis</taxon>
        <taxon>Marseilleviridae</taxon>
    </lineage>
</organism>
<evidence type="ECO:0000256" key="1">
    <source>
        <dbReference type="SAM" id="MobiDB-lite"/>
    </source>
</evidence>
<evidence type="ECO:0000313" key="2">
    <source>
        <dbReference type="EMBL" id="QBK87426.1"/>
    </source>
</evidence>
<feature type="region of interest" description="Disordered" evidence="1">
    <location>
        <begin position="19"/>
        <end position="46"/>
    </location>
</feature>
<protein>
    <submittedName>
        <fullName evidence="2">Uncharacterized protein</fullName>
    </submittedName>
</protein>
<sequence>MACPKNKIYNPKTKRCIADTAANRKRLGKTSRKASRKGSTQSIKITGGPLTRTYRANTSLAILFDELLNFFSKKLTPAEKKKVGAKNLSDAMDAHDPIVEGLRKTGPNAYEISWGT</sequence>
<proteinExistence type="predicted"/>
<name>A0A481YY87_9VIRU</name>